<dbReference type="Gene3D" id="3.40.366.10">
    <property type="entry name" value="Malonyl-Coenzyme A Acyl Carrier Protein, domain 2"/>
    <property type="match status" value="1"/>
</dbReference>
<accession>A0A1L5F7F0</accession>
<dbReference type="CDD" id="cd00833">
    <property type="entry name" value="PKS"/>
    <property type="match status" value="2"/>
</dbReference>
<dbReference type="SUPFAM" id="SSF56801">
    <property type="entry name" value="Acetyl-CoA synthetase-like"/>
    <property type="match status" value="1"/>
</dbReference>
<dbReference type="SMART" id="SM00823">
    <property type="entry name" value="PKS_PP"/>
    <property type="match status" value="2"/>
</dbReference>
<keyword evidence="1" id="KW-0596">Phosphopantetheine</keyword>
<dbReference type="SMART" id="SM00827">
    <property type="entry name" value="PKS_AT"/>
    <property type="match status" value="1"/>
</dbReference>
<evidence type="ECO:0000256" key="3">
    <source>
        <dbReference type="ARBA" id="ARBA00022679"/>
    </source>
</evidence>
<dbReference type="InterPro" id="IPR049490">
    <property type="entry name" value="C883_1060-like_KR_N"/>
</dbReference>
<name>A0A1L5F7F0_CLOKL</name>
<dbReference type="Pfam" id="PF21394">
    <property type="entry name" value="Beta-ketacyl_N"/>
    <property type="match status" value="1"/>
</dbReference>
<dbReference type="InterPro" id="IPR014043">
    <property type="entry name" value="Acyl_transferase_dom"/>
</dbReference>
<dbReference type="Gene3D" id="1.10.1200.10">
    <property type="entry name" value="ACP-like"/>
    <property type="match status" value="2"/>
</dbReference>
<dbReference type="InterPro" id="IPR020615">
    <property type="entry name" value="Thiolase_acyl_enz_int_AS"/>
</dbReference>
<dbReference type="Gene3D" id="3.30.70.3290">
    <property type="match status" value="1"/>
</dbReference>
<dbReference type="Gene3D" id="3.40.50.720">
    <property type="entry name" value="NAD(P)-binding Rossmann-like Domain"/>
    <property type="match status" value="1"/>
</dbReference>
<dbReference type="SUPFAM" id="SSF47336">
    <property type="entry name" value="ACP-like"/>
    <property type="match status" value="2"/>
</dbReference>
<dbReference type="InterPro" id="IPR016036">
    <property type="entry name" value="Malonyl_transacylase_ACP-bd"/>
</dbReference>
<feature type="domain" description="Ketosynthase family 3 (KS3)" evidence="5">
    <location>
        <begin position="698"/>
        <end position="1154"/>
    </location>
</feature>
<evidence type="ECO:0000313" key="6">
    <source>
        <dbReference type="EMBL" id="APM38919.1"/>
    </source>
</evidence>
<dbReference type="PROSITE" id="PS50075">
    <property type="entry name" value="CARRIER"/>
    <property type="match status" value="2"/>
</dbReference>
<dbReference type="SUPFAM" id="SSF55048">
    <property type="entry name" value="Probable ACP-binding domain of malonyl-CoA ACP transacylase"/>
    <property type="match status" value="1"/>
</dbReference>
<dbReference type="Pfam" id="PF02801">
    <property type="entry name" value="Ketoacyl-synt_C"/>
    <property type="match status" value="2"/>
</dbReference>
<dbReference type="RefSeq" id="WP_073538563.1">
    <property type="nucleotide sequence ID" value="NZ_CP018335.1"/>
</dbReference>
<sequence>MNKAKNNTKMSTAWGKPVTGKYCSKINIGNLLIEASENQKHRGILFIQDNNKEVFLTYKQILEKAIYCLGMLQENGLKQDDFAILSFENNIDFAISFWACILGGIIPAPISYPSSFKRKNASLEKLINVWNTLEKPVIISDASMIGSMENNELYADCKDMLMLDVSILRQSTIKGSINLSPSEKPAFIQFSSGTTNKPKGVILTHKNLLTNIEGIIEGAGLTSEDRFFSWMPYYHDMGLIGNHLTLIALGIFQINMHPVKFVRRPALWFDLISKHKVTVTSSPNFGYRLLLRKITDKHLEAWDLSSLRLIFNGAEPIFVPLAKEFMEKLAVCNLSETSMYMVYGMAEACLAVTFPIAGTKPESHCISRNSLVNNSIAEEIDEGNFDSFQVASEGYPVPGTGVRIVDAQGKVVLEKQLGEIQIKGDNVTSGYINNPEATLNSFQDGWLKTGDIGFMVDGKLCVTGRMKDIIFVNGQNFFAHDIEFKLEEFEGVKPGKVVVCAWHDEKEGREKVALFSALRINKDNLKSFYANILSKINEIFGIAIEYVVLIKSIPKTTSGKIQRFMLVQSFLNNEYEGETFTSDELLFNGIEKIEKSGTFRPLISGQNIDKIREIWSKVLDRPAESIGYEQSFLSLGGTSVKAVQVLGMLEDELELTLSHDILINCETISDMDEYIRRLHEENTSEINVTKIAPSLNKDDDIAVIEMACRFPDASTPEEFWNNIVNGKCSIDEIPADRWDIDKYYSTDVDPIKTNCRTGAFIDKPFDFDAKFFNISDEEAAVMDPQQRIMLELVFEILERAGYCKKKIGGENLGLFIGAGTNSYYEYHLNTLNMSNLKSFDSFNSLTKEEQKSILEEWKNKLGITHFHPNLLVDNILNMVAARTSQEFNLKGPSMVVDTACSSSIVTIHLACQSLLRGECEFALAGGINLLLTPTPYIYFSNAGALSTSGLSRVFDSQADGFVPGEGAGLVLLKPLKKALKDEDNVLAVIKASAINNDGHSIGVMAPNPDGQREVIESLYINNGFNPKDIQYVEAHGTGTKIGDLSEVRALDRAFKRWSPEANSIAIGSVKSNIGHLLSGAGIASFIKVVLALNNKIMPPNVNLNELNPSIKFDRTPFYTIFKAKEWKVSPNIARRASINSFGFGGTNCHMVIEETPELTKTKPEKIYEHSKHVLCLSANTKESLNQKIRNLVEYLKTNNKSSLGDICYTENVTRTLLKYRCSVVADSCEDLMDKLQEVKLDHIDGKVFPKIALMFTGQGSQYVGMAKQLYENLPIFRAYIDECSEVFFPYLNEKITDLIYSDKADEMLLAKTNITQPVVFTIDYAFGKLFTDLGVKPNYVLGHSIGEWSAACLSGIVSLQDAAKTVAARGKLMEELQSSGSMCAVFTSGDKLQGLLEAFEGNVWIAAYNGTHQVVSGEVNAIEKFSEVLLKEGIGFKKLNVSQAFHTPLMKPMLDDFKAVLEGVTFNSPKIPVVSNITGEIMNKPFDTEYWIQHILQPVKFEQSLKYLSDNSVDTFIECGPDKILSGMARGIKTSNTKTIFTASDRKKDSWDTCLGTLSSLFCLGININWEKFEQGICYNKVQLPSYPFHRSTYRPDFGMENIKVPNSWFYSWNWKAESDNSLSLLPAGSVVIFDDGNGIGEEFKSMFDEKENKIYVVSSGSEYSWDSNKNFIINPLVERDYVELFKNIPEPIAAVIHLWNFKREAWKSEFIFDDGVVREDIYSIVCIGKASKELNADNIRLLLATNSGISVTENYKIFNPHQSIAVTLALALDQENTFINSYCIDIDKKEYKSNKELAEILFNEIGKEINDEGIVVIRDGIRYVRDLINTGELNKSSKIQFNDGETYLITGGASAVGGEIAKAFAKKAKVNLVLTGREKLPLREEWNTQISNNAKCAKKIELILSLEKLGANVIYEAVDVTKINEMEVLIEKVNNIYGSIQGVIHAAGTWDFSSFKLLDKSVDTVNSVIEPKVQGAVITDYVTRKEPLKFFVMLSSVSSSKKIWSAGLGDYAAANSFLSTYSFYRASENAPGKTIALNYSLWAKTGMGSNLGNMASMAIKVQGLNPLPAEKAVEALMRVLSDGSQRVIHILDKLEITQEKKPLSIKVNTLDFKKSQNIRETVYKIIADQLQIHQEELDIGQNFLQLGLDSLGAVKVMEKLGHNLGIELYPTLIFEYQTPDSLAQYIERVYSGDSDGVTAQKIDISEKNIFSMEKIKDIAIIGASVRIPGANTLDEYWSILESGKCMIREVPSERWSLKDYFSTDVNSLYTSYSKYGGFIDKPYEFDPMFFGLSPSEAAVTDPQQRIFLEIAWEALQQAGYGGRYGSNNIGVFVGCEQNTYAEHFANYGIYMRLKNYLSSNHIFNNIGHAEQDEIMNSIFNVLKPAEMLPDFVAGNSLNEVAARVSHCLNFTGPSLTINSACSSSLAALHLACESIRTGQSEMAIVGGVNLNLSPTPFIGLSRVTALSKKGVCYPFDSRADGMVLSEGASAVLLKPLENAMRDGDNILTVIKGSAMNNDGHSQGLTAPRPQGQADAIRKAYLEANINPETVSYIETHGTGTPLGDPIEIEGMTHAFHSFTSEKGFCAIGSVKSSIGHMLSASGVTSLIKVVLALKNKKIPHTVNYDKSRSNPNIDFANSPFYVVSGEPMEWKSSNMTPLRAGVNAFGFGGTNVHVVLEKAPDMREYEEERPPYLLQLTGRNENVVKRIAANLKNHIEQHENLSAASICFTVNSAQKELITKTAAVVKSRAHLLEVLTSLENGSSIEGVYKGRSHPNRENQAYLMLDGNMKIFEDCKHDLCSRFAAFNTAYRECMDRYKELKNGYSEEIEPIDSFAVQYALGILLNDFNLNICGIIAQGMGILTAAVLTGLINLDQALGQLIHISIIEDGNYSKSNENAVYLNSPILTPSGAIEEFLDIPIKVIENIKSLDGFVNKDQVVIYPGKVDEIKNKEFYDDRLFNWVEMNINENAVESIITAFAKLYVLGTRYNPNKFSTGKEKKVLLPTYPFENETYKISFKEKAVDVEVNSATTQQKGLLKMDGYYTLSDVERKSSCNGLGNDLKKLII</sequence>
<dbReference type="InterPro" id="IPR042099">
    <property type="entry name" value="ANL_N_sf"/>
</dbReference>
<dbReference type="InterPro" id="IPR045851">
    <property type="entry name" value="AMP-bd_C_sf"/>
</dbReference>
<organism evidence="6 7">
    <name type="scientific">Clostridium kluyveri</name>
    <dbReference type="NCBI Taxonomy" id="1534"/>
    <lineage>
        <taxon>Bacteria</taxon>
        <taxon>Bacillati</taxon>
        <taxon>Bacillota</taxon>
        <taxon>Clostridia</taxon>
        <taxon>Eubacteriales</taxon>
        <taxon>Clostridiaceae</taxon>
        <taxon>Clostridium</taxon>
    </lineage>
</organism>
<dbReference type="SMART" id="SM00822">
    <property type="entry name" value="PKS_KR"/>
    <property type="match status" value="1"/>
</dbReference>
<dbReference type="Pfam" id="PF00501">
    <property type="entry name" value="AMP-binding"/>
    <property type="match status" value="1"/>
</dbReference>
<dbReference type="SUPFAM" id="SSF51735">
    <property type="entry name" value="NAD(P)-binding Rossmann-fold domains"/>
    <property type="match status" value="2"/>
</dbReference>
<evidence type="ECO:0000313" key="7">
    <source>
        <dbReference type="Proteomes" id="UP000184604"/>
    </source>
</evidence>
<dbReference type="Pfam" id="PF00109">
    <property type="entry name" value="ketoacyl-synt"/>
    <property type="match status" value="2"/>
</dbReference>
<dbReference type="SUPFAM" id="SSF52151">
    <property type="entry name" value="FabD/lysophospholipase-like"/>
    <property type="match status" value="1"/>
</dbReference>
<dbReference type="GO" id="GO:0004312">
    <property type="term" value="F:fatty acid synthase activity"/>
    <property type="evidence" value="ECO:0007669"/>
    <property type="project" value="TreeGrafter"/>
</dbReference>
<protein>
    <submittedName>
        <fullName evidence="6">Polyketide synthase</fullName>
    </submittedName>
</protein>
<dbReference type="SMART" id="SM01294">
    <property type="entry name" value="PKS_PP_betabranch"/>
    <property type="match status" value="1"/>
</dbReference>
<dbReference type="EMBL" id="CP018335">
    <property type="protein sequence ID" value="APM38919.1"/>
    <property type="molecule type" value="Genomic_DNA"/>
</dbReference>
<proteinExistence type="predicted"/>
<dbReference type="InterPro" id="IPR020841">
    <property type="entry name" value="PKS_Beta-ketoAc_synthase_dom"/>
</dbReference>
<dbReference type="Gene3D" id="3.40.50.12780">
    <property type="entry name" value="N-terminal domain of ligase-like"/>
    <property type="match status" value="1"/>
</dbReference>
<dbReference type="Pfam" id="PF00698">
    <property type="entry name" value="Acyl_transf_1"/>
    <property type="match status" value="1"/>
</dbReference>
<dbReference type="OrthoDB" id="9765680at2"/>
<dbReference type="InterPro" id="IPR032821">
    <property type="entry name" value="PKS_assoc"/>
</dbReference>
<dbReference type="PANTHER" id="PTHR43775">
    <property type="entry name" value="FATTY ACID SYNTHASE"/>
    <property type="match status" value="1"/>
</dbReference>
<dbReference type="InterPro" id="IPR014031">
    <property type="entry name" value="Ketoacyl_synth_C"/>
</dbReference>
<dbReference type="InterPro" id="IPR016035">
    <property type="entry name" value="Acyl_Trfase/lysoPLipase"/>
</dbReference>
<dbReference type="InterPro" id="IPR001227">
    <property type="entry name" value="Ac_transferase_dom_sf"/>
</dbReference>
<dbReference type="PROSITE" id="PS52004">
    <property type="entry name" value="KS3_2"/>
    <property type="match status" value="2"/>
</dbReference>
<dbReference type="InterPro" id="IPR018201">
    <property type="entry name" value="Ketoacyl_synth_AS"/>
</dbReference>
<feature type="domain" description="Carrier" evidence="4">
    <location>
        <begin position="2117"/>
        <end position="2191"/>
    </location>
</feature>
<dbReference type="GO" id="GO:0031177">
    <property type="term" value="F:phosphopantetheine binding"/>
    <property type="evidence" value="ECO:0007669"/>
    <property type="project" value="InterPro"/>
</dbReference>
<keyword evidence="2" id="KW-0597">Phosphoprotein</keyword>
<dbReference type="PROSITE" id="PS00098">
    <property type="entry name" value="THIOLASE_1"/>
    <property type="match status" value="1"/>
</dbReference>
<dbReference type="InterPro" id="IPR013968">
    <property type="entry name" value="PKS_KR"/>
</dbReference>
<evidence type="ECO:0000256" key="2">
    <source>
        <dbReference type="ARBA" id="ARBA00022553"/>
    </source>
</evidence>
<dbReference type="GO" id="GO:0006633">
    <property type="term" value="P:fatty acid biosynthetic process"/>
    <property type="evidence" value="ECO:0007669"/>
    <property type="project" value="InterPro"/>
</dbReference>
<dbReference type="InterPro" id="IPR009081">
    <property type="entry name" value="PP-bd_ACP"/>
</dbReference>
<dbReference type="InterPro" id="IPR014030">
    <property type="entry name" value="Ketoacyl_synth_N"/>
</dbReference>
<evidence type="ECO:0000256" key="1">
    <source>
        <dbReference type="ARBA" id="ARBA00022450"/>
    </source>
</evidence>
<dbReference type="SMART" id="SM00825">
    <property type="entry name" value="PKS_KS"/>
    <property type="match status" value="2"/>
</dbReference>
<dbReference type="InterPro" id="IPR020806">
    <property type="entry name" value="PKS_PP-bd"/>
</dbReference>
<dbReference type="GO" id="GO:0004315">
    <property type="term" value="F:3-oxoacyl-[acyl-carrier-protein] synthase activity"/>
    <property type="evidence" value="ECO:0007669"/>
    <property type="project" value="InterPro"/>
</dbReference>
<feature type="domain" description="Carrier" evidence="4">
    <location>
        <begin position="602"/>
        <end position="679"/>
    </location>
</feature>
<dbReference type="InterPro" id="IPR036291">
    <property type="entry name" value="NAD(P)-bd_dom_sf"/>
</dbReference>
<dbReference type="Pfam" id="PF08659">
    <property type="entry name" value="KR"/>
    <property type="match status" value="1"/>
</dbReference>
<dbReference type="InterPro" id="IPR036736">
    <property type="entry name" value="ACP-like_sf"/>
</dbReference>
<feature type="domain" description="Ketosynthase family 3 (KS3)" evidence="5">
    <location>
        <begin position="2216"/>
        <end position="2679"/>
    </location>
</feature>
<reference evidence="6 7" key="1">
    <citation type="submission" date="2016-12" db="EMBL/GenBank/DDBJ databases">
        <title>Complete genome sequence of Clostridium kluyveri JZZ isolated from the pit mud of a Chinese flavor liquor-making factory.</title>
        <authorList>
            <person name="Wang Y."/>
        </authorList>
    </citation>
    <scope>NUCLEOTIDE SEQUENCE [LARGE SCALE GENOMIC DNA]</scope>
    <source>
        <strain evidence="6 7">JZZ</strain>
    </source>
</reference>
<evidence type="ECO:0000259" key="4">
    <source>
        <dbReference type="PROSITE" id="PS50075"/>
    </source>
</evidence>
<keyword evidence="3" id="KW-0808">Transferase</keyword>
<dbReference type="SUPFAM" id="SSF53901">
    <property type="entry name" value="Thiolase-like"/>
    <property type="match status" value="2"/>
</dbReference>
<dbReference type="PROSITE" id="PS00606">
    <property type="entry name" value="KS3_1"/>
    <property type="match status" value="2"/>
</dbReference>
<dbReference type="InterPro" id="IPR016039">
    <property type="entry name" value="Thiolase-like"/>
</dbReference>
<dbReference type="Gene3D" id="1.10.1240.100">
    <property type="match status" value="1"/>
</dbReference>
<dbReference type="Pfam" id="PF16197">
    <property type="entry name" value="KAsynt_C_assoc"/>
    <property type="match status" value="1"/>
</dbReference>
<dbReference type="InterPro" id="IPR050091">
    <property type="entry name" value="PKS_NRPS_Biosynth_Enz"/>
</dbReference>
<dbReference type="Gene3D" id="3.40.47.10">
    <property type="match status" value="2"/>
</dbReference>
<dbReference type="Proteomes" id="UP000184604">
    <property type="component" value="Chromosome"/>
</dbReference>
<evidence type="ECO:0000259" key="5">
    <source>
        <dbReference type="PROSITE" id="PS52004"/>
    </source>
</evidence>
<dbReference type="Pfam" id="PF22621">
    <property type="entry name" value="CurL-like_PKS_C"/>
    <property type="match status" value="1"/>
</dbReference>
<dbReference type="InterPro" id="IPR057326">
    <property type="entry name" value="KR_dom"/>
</dbReference>
<dbReference type="CDD" id="cd08953">
    <property type="entry name" value="KR_2_SDR_x"/>
    <property type="match status" value="1"/>
</dbReference>
<gene>
    <name evidence="6" type="ORF">BS101_09220</name>
</gene>
<dbReference type="InterPro" id="IPR000873">
    <property type="entry name" value="AMP-dep_synth/lig_dom"/>
</dbReference>
<dbReference type="PANTHER" id="PTHR43775:SF51">
    <property type="entry name" value="INACTIVE PHENOLPHTHIOCEROL SYNTHESIS POLYKETIDE SYNTHASE TYPE I PKS1-RELATED"/>
    <property type="match status" value="1"/>
</dbReference>
<dbReference type="Pfam" id="PF00550">
    <property type="entry name" value="PP-binding"/>
    <property type="match status" value="2"/>
</dbReference>
<dbReference type="Gene3D" id="3.30.300.30">
    <property type="match status" value="1"/>
</dbReference>